<dbReference type="RefSeq" id="WP_378140655.1">
    <property type="nucleotide sequence ID" value="NZ_JBHSEF010000011.1"/>
</dbReference>
<dbReference type="PROSITE" id="PS51779">
    <property type="entry name" value="POTRA"/>
    <property type="match status" value="1"/>
</dbReference>
<dbReference type="Gene3D" id="3.40.50.10960">
    <property type="match status" value="1"/>
</dbReference>
<reference evidence="11" key="1">
    <citation type="journal article" date="2019" name="Int. J. Syst. Evol. Microbiol.">
        <title>The Global Catalogue of Microorganisms (GCM) 10K type strain sequencing project: providing services to taxonomists for standard genome sequencing and annotation.</title>
        <authorList>
            <consortium name="The Broad Institute Genomics Platform"/>
            <consortium name="The Broad Institute Genome Sequencing Center for Infectious Disease"/>
            <person name="Wu L."/>
            <person name="Ma J."/>
        </authorList>
    </citation>
    <scope>NUCLEOTIDE SEQUENCE [LARGE SCALE GENOMIC DNA]</scope>
    <source>
        <strain evidence="11">CCUG 50353</strain>
    </source>
</reference>
<keyword evidence="2 8" id="KW-1003">Cell membrane</keyword>
<name>A0ABV8UU77_9BACL</name>
<comment type="function">
    <text evidence="8">Cell division protein that may be involved in stabilizing or promoting the assembly of the division complex.</text>
</comment>
<dbReference type="GO" id="GO:0051301">
    <property type="term" value="P:cell division"/>
    <property type="evidence" value="ECO:0007669"/>
    <property type="project" value="UniProtKB-KW"/>
</dbReference>
<dbReference type="Pfam" id="PF08478">
    <property type="entry name" value="POTRA_1"/>
    <property type="match status" value="1"/>
</dbReference>
<keyword evidence="5 8" id="KW-1133">Transmembrane helix</keyword>
<dbReference type="Gene3D" id="3.10.20.310">
    <property type="entry name" value="membrane protein fhac"/>
    <property type="match status" value="1"/>
</dbReference>
<evidence type="ECO:0000256" key="8">
    <source>
        <dbReference type="HAMAP-Rule" id="MF_00912"/>
    </source>
</evidence>
<evidence type="ECO:0000313" key="10">
    <source>
        <dbReference type="EMBL" id="MFC4354372.1"/>
    </source>
</evidence>
<evidence type="ECO:0000256" key="5">
    <source>
        <dbReference type="ARBA" id="ARBA00022989"/>
    </source>
</evidence>
<keyword evidence="7 8" id="KW-0131">Cell cycle</keyword>
<dbReference type="HAMAP" id="MF_00912">
    <property type="entry name" value="DivIB"/>
    <property type="match status" value="1"/>
</dbReference>
<protein>
    <recommendedName>
        <fullName evidence="8">Cell division protein DivIB</fullName>
    </recommendedName>
</protein>
<comment type="similarity">
    <text evidence="8">Belongs to the FtsQ/DivIB family. DivIB subfamily.</text>
</comment>
<dbReference type="PANTHER" id="PTHR37820">
    <property type="entry name" value="CELL DIVISION PROTEIN DIVIB"/>
    <property type="match status" value="1"/>
</dbReference>
<proteinExistence type="inferred from homology"/>
<dbReference type="InterPro" id="IPR013685">
    <property type="entry name" value="POTRA_FtsQ_type"/>
</dbReference>
<comment type="subcellular location">
    <subcellularLocation>
        <location evidence="8">Cell membrane</location>
        <topology evidence="8">Single-pass type II membrane protein</topology>
    </subcellularLocation>
    <subcellularLocation>
        <location evidence="1">Membrane</location>
    </subcellularLocation>
    <text evidence="8">Localizes to the division septum.</text>
</comment>
<dbReference type="Pfam" id="PF03799">
    <property type="entry name" value="FtsQ_DivIB_C"/>
    <property type="match status" value="1"/>
</dbReference>
<evidence type="ECO:0000259" key="9">
    <source>
        <dbReference type="PROSITE" id="PS51779"/>
    </source>
</evidence>
<comment type="caution">
    <text evidence="10">The sequence shown here is derived from an EMBL/GenBank/DDBJ whole genome shotgun (WGS) entry which is preliminary data.</text>
</comment>
<accession>A0ABV8UU77</accession>
<evidence type="ECO:0000256" key="3">
    <source>
        <dbReference type="ARBA" id="ARBA00022618"/>
    </source>
</evidence>
<dbReference type="Proteomes" id="UP001595733">
    <property type="component" value="Unassembled WGS sequence"/>
</dbReference>
<dbReference type="PANTHER" id="PTHR37820:SF1">
    <property type="entry name" value="CELL DIVISION PROTEIN FTSQ"/>
    <property type="match status" value="1"/>
</dbReference>
<keyword evidence="6 8" id="KW-0472">Membrane</keyword>
<dbReference type="EMBL" id="JBHSEF010000011">
    <property type="protein sequence ID" value="MFC4354372.1"/>
    <property type="molecule type" value="Genomic_DNA"/>
</dbReference>
<sequence length="262" mass="29527">MEKIIDIEERIPSLRKKRKRRMTFTFSILLFLFFLALFLILYLQSSWSKVQFIVIEGTEIVETQDILKLSGVAEGESMWGFRTNEIAKRIAAHPAVSEVKVNRSDLTTVRIQIIEHEVVGFRADNEKQLVLSNGEVYESSVAGSLYGPALLDFQNEKAEDRLIAELSKLGVAERGLLSEITSTPSNADPYLVTIYMNDGNTVITSAVQLAENIGHYPSILQQIPDDQKGIVDMEVGIFFKSYDAVYIEEGEEIQIEEEEAAE</sequence>
<dbReference type="InterPro" id="IPR050487">
    <property type="entry name" value="FtsQ_DivIB"/>
</dbReference>
<evidence type="ECO:0000256" key="7">
    <source>
        <dbReference type="ARBA" id="ARBA00023306"/>
    </source>
</evidence>
<evidence type="ECO:0000256" key="2">
    <source>
        <dbReference type="ARBA" id="ARBA00022475"/>
    </source>
</evidence>
<dbReference type="InterPro" id="IPR005548">
    <property type="entry name" value="Cell_div_FtsQ/DivIB_C"/>
</dbReference>
<dbReference type="InterPro" id="IPR026580">
    <property type="entry name" value="DivIB"/>
</dbReference>
<evidence type="ECO:0000256" key="1">
    <source>
        <dbReference type="ARBA" id="ARBA00004370"/>
    </source>
</evidence>
<keyword evidence="11" id="KW-1185">Reference proteome</keyword>
<keyword evidence="3 8" id="KW-0132">Cell division</keyword>
<organism evidence="10 11">
    <name type="scientific">Chryseomicrobium palamuruense</name>
    <dbReference type="NCBI Taxonomy" id="682973"/>
    <lineage>
        <taxon>Bacteria</taxon>
        <taxon>Bacillati</taxon>
        <taxon>Bacillota</taxon>
        <taxon>Bacilli</taxon>
        <taxon>Bacillales</taxon>
        <taxon>Caryophanaceae</taxon>
        <taxon>Chryseomicrobium</taxon>
    </lineage>
</organism>
<evidence type="ECO:0000256" key="6">
    <source>
        <dbReference type="ARBA" id="ARBA00023136"/>
    </source>
</evidence>
<evidence type="ECO:0000313" key="11">
    <source>
        <dbReference type="Proteomes" id="UP001595733"/>
    </source>
</evidence>
<evidence type="ECO:0000256" key="4">
    <source>
        <dbReference type="ARBA" id="ARBA00022692"/>
    </source>
</evidence>
<gene>
    <name evidence="8" type="primary">divIB</name>
    <name evidence="10" type="ORF">ACFO0S_04690</name>
</gene>
<feature type="domain" description="POTRA" evidence="9">
    <location>
        <begin position="48"/>
        <end position="116"/>
    </location>
</feature>
<feature type="transmembrane region" description="Helical" evidence="8">
    <location>
        <begin position="21"/>
        <end position="43"/>
    </location>
</feature>
<dbReference type="InterPro" id="IPR034746">
    <property type="entry name" value="POTRA"/>
</dbReference>
<keyword evidence="4 8" id="KW-0812">Transmembrane</keyword>